<name>A0A8S5SX86_9CAUD</name>
<dbReference type="EMBL" id="BK032687">
    <property type="protein sequence ID" value="DAF55303.1"/>
    <property type="molecule type" value="Genomic_DNA"/>
</dbReference>
<accession>A0A8S5SX86</accession>
<sequence>MTRLNLYVIIFKHQISLKLSLKLWDGLTALFSITELAVSERNKFRIIISG</sequence>
<organism evidence="1">
    <name type="scientific">Siphoviridae sp. ctZHD14</name>
    <dbReference type="NCBI Taxonomy" id="2827891"/>
    <lineage>
        <taxon>Viruses</taxon>
        <taxon>Duplodnaviria</taxon>
        <taxon>Heunggongvirae</taxon>
        <taxon>Uroviricota</taxon>
        <taxon>Caudoviricetes</taxon>
    </lineage>
</organism>
<reference evidence="1" key="1">
    <citation type="journal article" date="2021" name="Proc. Natl. Acad. Sci. U.S.A.">
        <title>A Catalog of Tens of Thousands of Viruses from Human Metagenomes Reveals Hidden Associations with Chronic Diseases.</title>
        <authorList>
            <person name="Tisza M.J."/>
            <person name="Buck C.B."/>
        </authorList>
    </citation>
    <scope>NUCLEOTIDE SEQUENCE</scope>
    <source>
        <strain evidence="1">CtZHD14</strain>
    </source>
</reference>
<proteinExistence type="predicted"/>
<protein>
    <submittedName>
        <fullName evidence="1">Uncharacterized protein</fullName>
    </submittedName>
</protein>
<evidence type="ECO:0000313" key="1">
    <source>
        <dbReference type="EMBL" id="DAF55303.1"/>
    </source>
</evidence>